<dbReference type="PROSITE" id="PS00532">
    <property type="entry name" value="PEPCK_ATP"/>
    <property type="match status" value="1"/>
</dbReference>
<dbReference type="HAMAP" id="MF_00453">
    <property type="entry name" value="PEPCK_ATP"/>
    <property type="match status" value="1"/>
</dbReference>
<dbReference type="NCBIfam" id="NF006821">
    <property type="entry name" value="PRK09344.1-3"/>
    <property type="match status" value="1"/>
</dbReference>
<dbReference type="PANTHER" id="PTHR30031:SF0">
    <property type="entry name" value="PHOSPHOENOLPYRUVATE CARBOXYKINASE (ATP)"/>
    <property type="match status" value="1"/>
</dbReference>
<accession>A0A6C1EAW7</accession>
<dbReference type="InterPro" id="IPR015994">
    <property type="entry name" value="PEPCK_ATP_CS"/>
</dbReference>
<evidence type="ECO:0000256" key="3">
    <source>
        <dbReference type="ARBA" id="ARBA00012363"/>
    </source>
</evidence>
<dbReference type="GO" id="GO:0005524">
    <property type="term" value="F:ATP binding"/>
    <property type="evidence" value="ECO:0007669"/>
    <property type="project" value="UniProtKB-KW"/>
</dbReference>
<dbReference type="Proteomes" id="UP000501346">
    <property type="component" value="Chromosome SeXI"/>
</dbReference>
<dbReference type="InterPro" id="IPR008210">
    <property type="entry name" value="PEP_carboxykinase_N"/>
</dbReference>
<dbReference type="SUPFAM" id="SSF53795">
    <property type="entry name" value="PEP carboxykinase-like"/>
    <property type="match status" value="1"/>
</dbReference>
<evidence type="ECO:0000313" key="11">
    <source>
        <dbReference type="EMBL" id="QID86536.1"/>
    </source>
</evidence>
<comment type="catalytic activity">
    <reaction evidence="10">
        <text>oxaloacetate + ATP = phosphoenolpyruvate + ADP + CO2</text>
        <dbReference type="Rhea" id="RHEA:18617"/>
        <dbReference type="ChEBI" id="CHEBI:16452"/>
        <dbReference type="ChEBI" id="CHEBI:16526"/>
        <dbReference type="ChEBI" id="CHEBI:30616"/>
        <dbReference type="ChEBI" id="CHEBI:58702"/>
        <dbReference type="ChEBI" id="CHEBI:456216"/>
        <dbReference type="EC" id="4.1.1.49"/>
    </reaction>
</comment>
<dbReference type="GO" id="GO:0004612">
    <property type="term" value="F:phosphoenolpyruvate carboxykinase (ATP) activity"/>
    <property type="evidence" value="ECO:0007669"/>
    <property type="project" value="UniProtKB-EC"/>
</dbReference>
<evidence type="ECO:0000256" key="8">
    <source>
        <dbReference type="ARBA" id="ARBA00022840"/>
    </source>
</evidence>
<name>A0A6C1EAW7_SACPS</name>
<keyword evidence="7" id="KW-0210">Decarboxylase</keyword>
<dbReference type="GO" id="GO:0006094">
    <property type="term" value="P:gluconeogenesis"/>
    <property type="evidence" value="ECO:0007669"/>
    <property type="project" value="UniProtKB-UniPathway"/>
</dbReference>
<dbReference type="OrthoDB" id="184182at2759"/>
<evidence type="ECO:0000256" key="5">
    <source>
        <dbReference type="ARBA" id="ARBA00022432"/>
    </source>
</evidence>
<dbReference type="PANTHER" id="PTHR30031">
    <property type="entry name" value="PHOSPHOENOLPYRUVATE CARBOXYKINASE ATP"/>
    <property type="match status" value="1"/>
</dbReference>
<dbReference type="UniPathway" id="UPA00138"/>
<sequence>MSPSKMNAVAGTTSEVEQKIRKELALSDEVTTIRRNAPAAVLYEDGLKENKTVISSSGALIAYSGVKTGRSPKDKRIVEEPTSKDEIWWGPVNKPCSERTWSINRERAADYLRTRDHIYIVDAFAGWDPKYRIKVRVVCARAYHALFMTNMLIRPTEEELAHFGEPDFTVWNAGQFPANLHTQDMSSKSTIEINFKAMEMIILGTEYAGEMKKGIFTVMFYLMPVHHNILTLHSSANQGIQNGDVTLFFGLSGTGKTTLSADPHRLLIGDDEHCWSDNGVFNIEGGCYAKCINLSAEKEPEIFDAIRFGAVLENVKYDEKSHVVDYDDSSITENTRCAYPIDYIPSAKIPCLADSHPKNIILLTCDASGVLPPVSKLTPEQVMYHFISGYTSKMAGTEQGVTEPEPTFSSCFGQPFLALHPIRYATMLATKMSQHKANAYLINTGWTGSSYVSGGSRCALKYTRAILDSIHNGSLAKESYESLPIFNLQVPTKVKGVPAELLNPAKNWSQGEAKYKGAVTNLANLFVENFKIYQDRATPDVLAAGPQF</sequence>
<keyword evidence="8" id="KW-0067">ATP-binding</keyword>
<protein>
    <recommendedName>
        <fullName evidence="4">Phosphoenolpyruvate carboxykinase (ATP)</fullName>
        <ecNumber evidence="3">4.1.1.49</ecNumber>
    </recommendedName>
</protein>
<dbReference type="InterPro" id="IPR001272">
    <property type="entry name" value="PEP_carboxykinase_ATP"/>
</dbReference>
<evidence type="ECO:0000256" key="4">
    <source>
        <dbReference type="ARBA" id="ARBA00021932"/>
    </source>
</evidence>
<evidence type="ECO:0000256" key="10">
    <source>
        <dbReference type="ARBA" id="ARBA00047371"/>
    </source>
</evidence>
<dbReference type="EC" id="4.1.1.49" evidence="3"/>
<comment type="similarity">
    <text evidence="2">Belongs to the phosphoenolpyruvate carboxykinase (ATP) family.</text>
</comment>
<gene>
    <name evidence="11" type="primary">PCK1_2</name>
    <name evidence="11" type="ORF">GRS66_009169</name>
</gene>
<dbReference type="PIRSF" id="PIRSF006294">
    <property type="entry name" value="PEP_crbxkin"/>
    <property type="match status" value="1"/>
</dbReference>
<dbReference type="GO" id="GO:0016301">
    <property type="term" value="F:kinase activity"/>
    <property type="evidence" value="ECO:0007669"/>
    <property type="project" value="UniProtKB-KW"/>
</dbReference>
<dbReference type="GO" id="GO:0005829">
    <property type="term" value="C:cytosol"/>
    <property type="evidence" value="ECO:0007669"/>
    <property type="project" value="TreeGrafter"/>
</dbReference>
<dbReference type="Gene3D" id="3.40.449.10">
    <property type="entry name" value="Phosphoenolpyruvate Carboxykinase, domain 1"/>
    <property type="match status" value="1"/>
</dbReference>
<dbReference type="FunFam" id="3.40.449.10:FF:000002">
    <property type="entry name" value="Phosphoenolpyruvate carboxykinase [ATP]"/>
    <property type="match status" value="1"/>
</dbReference>
<evidence type="ECO:0000313" key="12">
    <source>
        <dbReference type="Proteomes" id="UP000501346"/>
    </source>
</evidence>
<dbReference type="FunFam" id="2.170.8.10:FF:000001">
    <property type="entry name" value="Phosphoenolpyruvate carboxykinase (ATP)"/>
    <property type="match status" value="1"/>
</dbReference>
<proteinExistence type="inferred from homology"/>
<reference evidence="11 12" key="1">
    <citation type="journal article" date="2019" name="BMC Genomics">
        <title>Chromosome level assembly and comparative genome analysis confirm lager-brewing yeasts originated from a single hybridization.</title>
        <authorList>
            <person name="Salazar A.N."/>
            <person name="Gorter de Vries A.R."/>
            <person name="van den Broek M."/>
            <person name="Brouwers N."/>
            <person name="de la Torre Cortes P."/>
            <person name="Kuijpers N.G.A."/>
            <person name="Daran J.G."/>
            <person name="Abeel T."/>
        </authorList>
    </citation>
    <scope>NUCLEOTIDE SEQUENCE [LARGE SCALE GENOMIC DNA]</scope>
    <source>
        <strain evidence="11 12">CBS 1483</strain>
    </source>
</reference>
<dbReference type="NCBIfam" id="NF006820">
    <property type="entry name" value="PRK09344.1-2"/>
    <property type="match status" value="1"/>
</dbReference>
<keyword evidence="6" id="KW-0547">Nucleotide-binding</keyword>
<dbReference type="Gene3D" id="2.170.8.10">
    <property type="entry name" value="Phosphoenolpyruvate Carboxykinase, domain 2"/>
    <property type="match status" value="1"/>
</dbReference>
<keyword evidence="12" id="KW-1185">Reference proteome</keyword>
<comment type="pathway">
    <text evidence="1">Carbohydrate biosynthesis; gluconeogenesis.</text>
</comment>
<dbReference type="NCBIfam" id="TIGR00224">
    <property type="entry name" value="pckA"/>
    <property type="match status" value="1"/>
</dbReference>
<evidence type="ECO:0000256" key="2">
    <source>
        <dbReference type="ARBA" id="ARBA00006052"/>
    </source>
</evidence>
<organism evidence="11 12">
    <name type="scientific">Saccharomyces pastorianus</name>
    <name type="common">Lager yeast</name>
    <name type="synonym">Saccharomyces cerevisiae x Saccharomyces eubayanus</name>
    <dbReference type="NCBI Taxonomy" id="27292"/>
    <lineage>
        <taxon>Eukaryota</taxon>
        <taxon>Fungi</taxon>
        <taxon>Dikarya</taxon>
        <taxon>Ascomycota</taxon>
        <taxon>Saccharomycotina</taxon>
        <taxon>Saccharomycetes</taxon>
        <taxon>Saccharomycetales</taxon>
        <taxon>Saccharomycetaceae</taxon>
        <taxon>Saccharomyces</taxon>
    </lineage>
</organism>
<keyword evidence="5" id="KW-0312">Gluconeogenesis</keyword>
<evidence type="ECO:0000256" key="1">
    <source>
        <dbReference type="ARBA" id="ARBA00004742"/>
    </source>
</evidence>
<keyword evidence="11" id="KW-0808">Transferase</keyword>
<dbReference type="Gene3D" id="3.90.228.20">
    <property type="match status" value="1"/>
</dbReference>
<keyword evidence="11" id="KW-0418">Kinase</keyword>
<dbReference type="AlphaFoldDB" id="A0A6C1EAW7"/>
<dbReference type="EMBL" id="CP049008">
    <property type="protein sequence ID" value="QID86536.1"/>
    <property type="molecule type" value="Genomic_DNA"/>
</dbReference>
<keyword evidence="9" id="KW-0456">Lyase</keyword>
<dbReference type="InterPro" id="IPR013035">
    <property type="entry name" value="PEP_carboxykinase_C"/>
</dbReference>
<dbReference type="Pfam" id="PF01293">
    <property type="entry name" value="PEPCK_ATP"/>
    <property type="match status" value="1"/>
</dbReference>
<dbReference type="CDD" id="cd00484">
    <property type="entry name" value="PEPCK_ATP"/>
    <property type="match status" value="1"/>
</dbReference>
<evidence type="ECO:0000256" key="7">
    <source>
        <dbReference type="ARBA" id="ARBA00022793"/>
    </source>
</evidence>
<evidence type="ECO:0000256" key="9">
    <source>
        <dbReference type="ARBA" id="ARBA00023239"/>
    </source>
</evidence>
<evidence type="ECO:0000256" key="6">
    <source>
        <dbReference type="ARBA" id="ARBA00022741"/>
    </source>
</evidence>
<dbReference type="SUPFAM" id="SSF68923">
    <property type="entry name" value="PEP carboxykinase N-terminal domain"/>
    <property type="match status" value="1"/>
</dbReference>